<dbReference type="PANTHER" id="PTHR46599:SF3">
    <property type="entry name" value="PIGGYBAC TRANSPOSABLE ELEMENT-DERIVED PROTEIN 4"/>
    <property type="match status" value="1"/>
</dbReference>
<dbReference type="Pfam" id="PF13843">
    <property type="entry name" value="DDE_Tnp_1_7"/>
    <property type="match status" value="1"/>
</dbReference>
<evidence type="ECO:0000256" key="1">
    <source>
        <dbReference type="SAM" id="MobiDB-lite"/>
    </source>
</evidence>
<evidence type="ECO:0000259" key="2">
    <source>
        <dbReference type="Pfam" id="PF13842"/>
    </source>
</evidence>
<sequence length="570" mass="67243">MNFQDSPSTSSNTQKSMKTNILSDSELLDILENGTFSSDEDFGIDSNDDDDVLDTGNLSDENEIDNEDNNSCSIDNNLLSCNENQYDWFTESPTVENIVFIGTPGLKYIPEGDQPIDYFNFLFTDELLDLLVEETNAYAVDILLSTTSNNARISTWFDTNKSEMKLFFSLLFHMGTIKLARIEDYWKTNMLFNIPFFREHMSRNRFMLLLRALHFSCNPKEGELAPRNRLYKIQPILNYFNSKMKEIYEPSKNLSIDESMVLWRGRLIFRQYIQNKRHKYGVKMYMLTEPWGLIHRVMVYSGQGHDVSEDLSHTEFVVDNLMNGLLYTGRSLFMDNFYNSVKLSRNLLIKKTYVTGTLRQNRKNNPIDVIRQKLKRGESICRYTSDGICVVKWKDKRDILMISTEFPHEMIEIYTKKEVKKKPISVKNYNENMSGIDRQDQMSSYYPFERKTLRWYKKIGLHFMHLLLINSYYLYNKHVKKMKLYDYRLAVIQGLLPDSQNIPVNSKKRYSETHLPLKVQKNSKKRYMYKRCKYCYSKGIRKDTIYFCAECQDQPGLCLEGCFKDFHKQT</sequence>
<dbReference type="AlphaFoldDB" id="A0A8B8FA35"/>
<keyword evidence="4" id="KW-1185">Reference proteome</keyword>
<proteinExistence type="predicted"/>
<reference evidence="5" key="1">
    <citation type="submission" date="2025-08" db="UniProtKB">
        <authorList>
            <consortium name="RefSeq"/>
        </authorList>
    </citation>
    <scope>IDENTIFICATION</scope>
    <source>
        <tissue evidence="5">Whole body</tissue>
    </source>
</reference>
<dbReference type="Proteomes" id="UP000694846">
    <property type="component" value="Unplaced"/>
</dbReference>
<feature type="domain" description="PiggyBac transposable element-derived protein" evidence="3">
    <location>
        <begin position="115"/>
        <end position="472"/>
    </location>
</feature>
<evidence type="ECO:0000313" key="4">
    <source>
        <dbReference type="Proteomes" id="UP000694846"/>
    </source>
</evidence>
<evidence type="ECO:0000259" key="3">
    <source>
        <dbReference type="Pfam" id="PF13843"/>
    </source>
</evidence>
<protein>
    <submittedName>
        <fullName evidence="5">PiggyBac transposable element-derived protein 4-like</fullName>
    </submittedName>
</protein>
<dbReference type="OrthoDB" id="6626753at2759"/>
<feature type="region of interest" description="Disordered" evidence="1">
    <location>
        <begin position="1"/>
        <end position="20"/>
    </location>
</feature>
<dbReference type="GeneID" id="112681451"/>
<feature type="compositionally biased region" description="Acidic residues" evidence="1">
    <location>
        <begin position="39"/>
        <end position="53"/>
    </location>
</feature>
<organism evidence="4 5">
    <name type="scientific">Sipha flava</name>
    <name type="common">yellow sugarcane aphid</name>
    <dbReference type="NCBI Taxonomy" id="143950"/>
    <lineage>
        <taxon>Eukaryota</taxon>
        <taxon>Metazoa</taxon>
        <taxon>Ecdysozoa</taxon>
        <taxon>Arthropoda</taxon>
        <taxon>Hexapoda</taxon>
        <taxon>Insecta</taxon>
        <taxon>Pterygota</taxon>
        <taxon>Neoptera</taxon>
        <taxon>Paraneoptera</taxon>
        <taxon>Hemiptera</taxon>
        <taxon>Sternorrhyncha</taxon>
        <taxon>Aphidomorpha</taxon>
        <taxon>Aphidoidea</taxon>
        <taxon>Aphididae</taxon>
        <taxon>Sipha</taxon>
    </lineage>
</organism>
<feature type="region of interest" description="Disordered" evidence="1">
    <location>
        <begin position="39"/>
        <end position="69"/>
    </location>
</feature>
<dbReference type="Pfam" id="PF13842">
    <property type="entry name" value="zf-Tnp_2"/>
    <property type="match status" value="1"/>
</dbReference>
<evidence type="ECO:0000313" key="5">
    <source>
        <dbReference type="RefSeq" id="XP_025407486.1"/>
    </source>
</evidence>
<feature type="domain" description="PiggyBac transposable element-derived protein 4 C-terminal zinc-finger" evidence="2">
    <location>
        <begin position="511"/>
        <end position="567"/>
    </location>
</feature>
<gene>
    <name evidence="5" type="primary">LOC112681451</name>
</gene>
<dbReference type="RefSeq" id="XP_025407486.1">
    <property type="nucleotide sequence ID" value="XM_025551701.1"/>
</dbReference>
<accession>A0A8B8FA35</accession>
<dbReference type="InterPro" id="IPR032718">
    <property type="entry name" value="PGBD4_Znf_C"/>
</dbReference>
<dbReference type="InterPro" id="IPR029526">
    <property type="entry name" value="PGBD"/>
</dbReference>
<name>A0A8B8FA35_9HEMI</name>
<dbReference type="PANTHER" id="PTHR46599">
    <property type="entry name" value="PIGGYBAC TRANSPOSABLE ELEMENT-DERIVED PROTEIN 4"/>
    <property type="match status" value="1"/>
</dbReference>